<dbReference type="SUPFAM" id="SSF56112">
    <property type="entry name" value="Protein kinase-like (PK-like)"/>
    <property type="match status" value="1"/>
</dbReference>
<dbReference type="Gene3D" id="1.10.510.10">
    <property type="entry name" value="Transferase(Phosphotransferase) domain 1"/>
    <property type="match status" value="1"/>
</dbReference>
<dbReference type="EMBL" id="ML734936">
    <property type="protein sequence ID" value="KAB8212187.1"/>
    <property type="molecule type" value="Genomic_DNA"/>
</dbReference>
<dbReference type="Proteomes" id="UP000326532">
    <property type="component" value="Unassembled WGS sequence"/>
</dbReference>
<organism evidence="2 3">
    <name type="scientific">Aspergillus parasiticus</name>
    <dbReference type="NCBI Taxonomy" id="5067"/>
    <lineage>
        <taxon>Eukaryota</taxon>
        <taxon>Fungi</taxon>
        <taxon>Dikarya</taxon>
        <taxon>Ascomycota</taxon>
        <taxon>Pezizomycotina</taxon>
        <taxon>Eurotiomycetes</taxon>
        <taxon>Eurotiomycetidae</taxon>
        <taxon>Eurotiales</taxon>
        <taxon>Aspergillaceae</taxon>
        <taxon>Aspergillus</taxon>
        <taxon>Aspergillus subgen. Circumdati</taxon>
    </lineage>
</organism>
<keyword evidence="3" id="KW-1185">Reference proteome</keyword>
<evidence type="ECO:0000313" key="2">
    <source>
        <dbReference type="EMBL" id="KAB8212187.1"/>
    </source>
</evidence>
<dbReference type="InterPro" id="IPR011009">
    <property type="entry name" value="Kinase-like_dom_sf"/>
</dbReference>
<gene>
    <name evidence="2" type="ORF">BDV34DRAFT_218583</name>
</gene>
<dbReference type="PROSITE" id="PS50011">
    <property type="entry name" value="PROTEIN_KINASE_DOM"/>
    <property type="match status" value="1"/>
</dbReference>
<accession>A0A5N6E4L2</accession>
<protein>
    <recommendedName>
        <fullName evidence="1">Protein kinase domain-containing protein</fullName>
    </recommendedName>
</protein>
<dbReference type="AlphaFoldDB" id="A0A5N6E4L2"/>
<evidence type="ECO:0000313" key="3">
    <source>
        <dbReference type="Proteomes" id="UP000326532"/>
    </source>
</evidence>
<dbReference type="GO" id="GO:0004672">
    <property type="term" value="F:protein kinase activity"/>
    <property type="evidence" value="ECO:0007669"/>
    <property type="project" value="InterPro"/>
</dbReference>
<dbReference type="GO" id="GO:0005524">
    <property type="term" value="F:ATP binding"/>
    <property type="evidence" value="ECO:0007669"/>
    <property type="project" value="InterPro"/>
</dbReference>
<evidence type="ECO:0000259" key="1">
    <source>
        <dbReference type="PROSITE" id="PS50011"/>
    </source>
</evidence>
<reference evidence="2 3" key="1">
    <citation type="submission" date="2019-04" db="EMBL/GenBank/DDBJ databases">
        <title>Fungal friends and foes A comparative genomics study of 23 Aspergillus species from section Flavi.</title>
        <authorList>
            <consortium name="DOE Joint Genome Institute"/>
            <person name="Kjaerbolling I."/>
            <person name="Vesth T.C."/>
            <person name="Frisvad J.C."/>
            <person name="Nybo J.L."/>
            <person name="Theobald S."/>
            <person name="Kildgaard S."/>
            <person name="Petersen T.I."/>
            <person name="Kuo A."/>
            <person name="Sato A."/>
            <person name="Lyhne E.K."/>
            <person name="Kogle M.E."/>
            <person name="Wiebenga A."/>
            <person name="Kun R.S."/>
            <person name="Lubbers R.J."/>
            <person name="Makela M.R."/>
            <person name="Barry K."/>
            <person name="Chovatia M."/>
            <person name="Clum A."/>
            <person name="Daum C."/>
            <person name="Haridas S."/>
            <person name="He G."/>
            <person name="LaButti K."/>
            <person name="Lipzen A."/>
            <person name="Mondo S."/>
            <person name="Pangilinan J."/>
            <person name="Riley R."/>
            <person name="Salamov A."/>
            <person name="Simmons B.A."/>
            <person name="Magnuson J.K."/>
            <person name="Henrissat B."/>
            <person name="Mortensen U.H."/>
            <person name="Larsen T.O."/>
            <person name="De vries R.P."/>
            <person name="Grigoriev I.V."/>
            <person name="Machida M."/>
            <person name="Baker S.E."/>
            <person name="Andersen M.R."/>
        </authorList>
    </citation>
    <scope>NUCLEOTIDE SEQUENCE [LARGE SCALE GENOMIC DNA]</scope>
    <source>
        <strain evidence="2 3">CBS 117618</strain>
    </source>
</reference>
<dbReference type="InterPro" id="IPR000719">
    <property type="entry name" value="Prot_kinase_dom"/>
</dbReference>
<sequence>MSEHPADLLVFDPSSLRIGKELKSSEASSIFEVELRGHRYAMKVFHDNGDPGFTRKGRDLNRFRCELNAYRNLHSFGVCEQGHVPYYHGYIDRLDPARFQPYLNHFMNDSHAPNAILLEYLEDTEELNCVNYSDDRLQAAIVGLRGIHSALIHHRDVYPKNILIIRGPPERVVWIDFDVAVTFDSTKPMGYQADEYCNFEIELVKSFGRLLKEDQRQGLPPNTKYY</sequence>
<dbReference type="VEuPathDB" id="FungiDB:BDV34DRAFT_218583"/>
<dbReference type="OMA" id="FMNDSHA"/>
<name>A0A5N6E4L2_ASPPA</name>
<proteinExistence type="predicted"/>
<feature type="domain" description="Protein kinase" evidence="1">
    <location>
        <begin position="16"/>
        <end position="226"/>
    </location>
</feature>